<dbReference type="EMBL" id="CANTUO010000001">
    <property type="protein sequence ID" value="CAI5755526.1"/>
    <property type="molecule type" value="Genomic_DNA"/>
</dbReference>
<name>A0A9W4TRZ7_9ASCO</name>
<reference evidence="2" key="1">
    <citation type="submission" date="2022-12" db="EMBL/GenBank/DDBJ databases">
        <authorList>
            <person name="Brejova B."/>
        </authorList>
    </citation>
    <scope>NUCLEOTIDE SEQUENCE</scope>
</reference>
<feature type="compositionally biased region" description="Basic and acidic residues" evidence="1">
    <location>
        <begin position="275"/>
        <end position="298"/>
    </location>
</feature>
<dbReference type="Proteomes" id="UP001152885">
    <property type="component" value="Unassembled WGS sequence"/>
</dbReference>
<dbReference type="OrthoDB" id="303107at2759"/>
<organism evidence="2 3">
    <name type="scientific">Candida verbasci</name>
    <dbReference type="NCBI Taxonomy" id="1227364"/>
    <lineage>
        <taxon>Eukaryota</taxon>
        <taxon>Fungi</taxon>
        <taxon>Dikarya</taxon>
        <taxon>Ascomycota</taxon>
        <taxon>Saccharomycotina</taxon>
        <taxon>Pichiomycetes</taxon>
        <taxon>Debaryomycetaceae</taxon>
        <taxon>Candida/Lodderomyces clade</taxon>
        <taxon>Candida</taxon>
    </lineage>
</organism>
<evidence type="ECO:0000313" key="2">
    <source>
        <dbReference type="EMBL" id="CAI5755526.1"/>
    </source>
</evidence>
<evidence type="ECO:0000313" key="3">
    <source>
        <dbReference type="Proteomes" id="UP001152885"/>
    </source>
</evidence>
<comment type="caution">
    <text evidence="2">The sequence shown here is derived from an EMBL/GenBank/DDBJ whole genome shotgun (WGS) entry which is preliminary data.</text>
</comment>
<proteinExistence type="predicted"/>
<accession>A0A9W4TRZ7</accession>
<sequence length="324" mass="38758">MSTDQHTLSIGLLELTTQLAKLHPKILLNQLNNDLDSLRLSYNYIWVCNWLFNFRSYLRIQNLFDIDLFELELIGYYPTSDIINKLKTILPKHFKSEKIEDAYNSLKDGGAEIETFDSLSIIEKVDVLYKLLHTISKYSKFRNWAESIGLVEDLRLDPLNSSDGVEYFLLFDNRLYKRSVTFNSMEIPKKRKLTTDLPDYKFEIKEVKFELIFKNIYECEEFMLSIKKSNRPLYNELNRNVDFIIENEIKKRKFLISKNKESQIESLLATRKKSSRIEAREAKRKIEEEQERERLQEEEDLKFTGERRYERRSLRSKPDFEVIQ</sequence>
<protein>
    <submittedName>
        <fullName evidence="2">Uncharacterized protein</fullName>
    </submittedName>
</protein>
<feature type="region of interest" description="Disordered" evidence="1">
    <location>
        <begin position="274"/>
        <end position="298"/>
    </location>
</feature>
<keyword evidence="3" id="KW-1185">Reference proteome</keyword>
<dbReference type="AlphaFoldDB" id="A0A9W4TRZ7"/>
<gene>
    <name evidence="2" type="ORF">CANVERA_P0042</name>
</gene>
<evidence type="ECO:0000256" key="1">
    <source>
        <dbReference type="SAM" id="MobiDB-lite"/>
    </source>
</evidence>